<feature type="transmembrane region" description="Helical" evidence="7">
    <location>
        <begin position="325"/>
        <end position="344"/>
    </location>
</feature>
<evidence type="ECO:0000313" key="9">
    <source>
        <dbReference type="Proteomes" id="UP000722989"/>
    </source>
</evidence>
<dbReference type="PANTHER" id="PTHR32196">
    <property type="entry name" value="ABC TRANSPORTER PERMEASE PROTEIN YPHD-RELATED-RELATED"/>
    <property type="match status" value="1"/>
</dbReference>
<evidence type="ECO:0000256" key="4">
    <source>
        <dbReference type="ARBA" id="ARBA00022989"/>
    </source>
</evidence>
<dbReference type="EMBL" id="JAATVY010000030">
    <property type="protein sequence ID" value="NJC73435.1"/>
    <property type="molecule type" value="Genomic_DNA"/>
</dbReference>
<feature type="transmembrane region" description="Helical" evidence="7">
    <location>
        <begin position="300"/>
        <end position="319"/>
    </location>
</feature>
<dbReference type="PANTHER" id="PTHR32196:SF72">
    <property type="entry name" value="RIBOSE IMPORT PERMEASE PROTEIN RBSC"/>
    <property type="match status" value="1"/>
</dbReference>
<dbReference type="Proteomes" id="UP000722989">
    <property type="component" value="Unassembled WGS sequence"/>
</dbReference>
<evidence type="ECO:0000256" key="7">
    <source>
        <dbReference type="SAM" id="Phobius"/>
    </source>
</evidence>
<keyword evidence="9" id="KW-1185">Reference proteome</keyword>
<feature type="transmembrane region" description="Helical" evidence="7">
    <location>
        <begin position="82"/>
        <end position="105"/>
    </location>
</feature>
<feature type="transmembrane region" description="Helical" evidence="7">
    <location>
        <begin position="244"/>
        <end position="265"/>
    </location>
</feature>
<dbReference type="Pfam" id="PF02653">
    <property type="entry name" value="BPD_transp_2"/>
    <property type="match status" value="1"/>
</dbReference>
<keyword evidence="3 7" id="KW-0812">Transmembrane</keyword>
<keyword evidence="2" id="KW-1003">Cell membrane</keyword>
<evidence type="ECO:0000256" key="5">
    <source>
        <dbReference type="ARBA" id="ARBA00023136"/>
    </source>
</evidence>
<sequence>MSQHTVAPQSRSDGGSAAGRTETPTPDAGGLSVVRRALRVESVPLPALGALALVVVLFSIANSRFLTMANVRALADQSAIPVVLAVGMTFVILMGSIDLSVEGVVAATSMVTALLVANNRTHENFGLFAVVVSIAVGAALGSIAGFSVTRLRIPSFLATIGTWQIGLGVAQTLFAGRPPVVQDQDLRSWALKTWLGVPRLAFVALVVVLIGLWVQNMTRFGRYAYVIGGGEDIARLSGINVKRFRTLAFAAAGACAGLAGAMATARSGQGAVANGNGYLFLTIAGVVIGGTLLTGGRGGVVHSAIGVLIMVSITNGLILMGVSPYISQSVQGVIVVLAVTATLWRHRERLRVVK</sequence>
<accession>A0ABX0Y7B3</accession>
<proteinExistence type="predicted"/>
<feature type="transmembrane region" description="Helical" evidence="7">
    <location>
        <begin position="125"/>
        <end position="148"/>
    </location>
</feature>
<dbReference type="InterPro" id="IPR001851">
    <property type="entry name" value="ABC_transp_permease"/>
</dbReference>
<organism evidence="8 9">
    <name type="scientific">Planosporangium thailandense</name>
    <dbReference type="NCBI Taxonomy" id="765197"/>
    <lineage>
        <taxon>Bacteria</taxon>
        <taxon>Bacillati</taxon>
        <taxon>Actinomycetota</taxon>
        <taxon>Actinomycetes</taxon>
        <taxon>Micromonosporales</taxon>
        <taxon>Micromonosporaceae</taxon>
        <taxon>Planosporangium</taxon>
    </lineage>
</organism>
<evidence type="ECO:0000256" key="3">
    <source>
        <dbReference type="ARBA" id="ARBA00022692"/>
    </source>
</evidence>
<feature type="transmembrane region" description="Helical" evidence="7">
    <location>
        <begin position="43"/>
        <end position="61"/>
    </location>
</feature>
<evidence type="ECO:0000256" key="1">
    <source>
        <dbReference type="ARBA" id="ARBA00004651"/>
    </source>
</evidence>
<evidence type="ECO:0000256" key="2">
    <source>
        <dbReference type="ARBA" id="ARBA00022475"/>
    </source>
</evidence>
<reference evidence="8 9" key="1">
    <citation type="submission" date="2020-03" db="EMBL/GenBank/DDBJ databases">
        <title>WGS of the type strain of Planosporangium spp.</title>
        <authorList>
            <person name="Thawai C."/>
        </authorList>
    </citation>
    <scope>NUCLEOTIDE SEQUENCE [LARGE SCALE GENOMIC DNA]</scope>
    <source>
        <strain evidence="8 9">TBRC 5610</strain>
    </source>
</reference>
<feature type="transmembrane region" description="Helical" evidence="7">
    <location>
        <begin position="194"/>
        <end position="214"/>
    </location>
</feature>
<feature type="transmembrane region" description="Helical" evidence="7">
    <location>
        <begin position="277"/>
        <end position="293"/>
    </location>
</feature>
<keyword evidence="4 7" id="KW-1133">Transmembrane helix</keyword>
<comment type="subcellular location">
    <subcellularLocation>
        <location evidence="1">Cell membrane</location>
        <topology evidence="1">Multi-pass membrane protein</topology>
    </subcellularLocation>
</comment>
<feature type="compositionally biased region" description="Polar residues" evidence="6">
    <location>
        <begin position="1"/>
        <end position="13"/>
    </location>
</feature>
<protein>
    <submittedName>
        <fullName evidence="8">ABC transporter permease</fullName>
    </submittedName>
</protein>
<feature type="region of interest" description="Disordered" evidence="6">
    <location>
        <begin position="1"/>
        <end position="28"/>
    </location>
</feature>
<name>A0ABX0Y7B3_9ACTN</name>
<feature type="transmembrane region" description="Helical" evidence="7">
    <location>
        <begin position="155"/>
        <end position="174"/>
    </location>
</feature>
<evidence type="ECO:0000256" key="6">
    <source>
        <dbReference type="SAM" id="MobiDB-lite"/>
    </source>
</evidence>
<gene>
    <name evidence="8" type="ORF">HC031_27470</name>
</gene>
<comment type="caution">
    <text evidence="8">The sequence shown here is derived from an EMBL/GenBank/DDBJ whole genome shotgun (WGS) entry which is preliminary data.</text>
</comment>
<dbReference type="CDD" id="cd06579">
    <property type="entry name" value="TM_PBP1_transp_AraH_like"/>
    <property type="match status" value="1"/>
</dbReference>
<dbReference type="RefSeq" id="WP_167928341.1">
    <property type="nucleotide sequence ID" value="NZ_JAATVY010000030.1"/>
</dbReference>
<evidence type="ECO:0000313" key="8">
    <source>
        <dbReference type="EMBL" id="NJC73435.1"/>
    </source>
</evidence>
<keyword evidence="5 7" id="KW-0472">Membrane</keyword>